<protein>
    <submittedName>
        <fullName evidence="2">Uncharacterized protein</fullName>
    </submittedName>
</protein>
<name>A0AAF0EQ84_9BASI</name>
<feature type="compositionally biased region" description="Low complexity" evidence="1">
    <location>
        <begin position="304"/>
        <end position="317"/>
    </location>
</feature>
<feature type="compositionally biased region" description="Basic and acidic residues" evidence="1">
    <location>
        <begin position="1"/>
        <end position="10"/>
    </location>
</feature>
<evidence type="ECO:0000313" key="3">
    <source>
        <dbReference type="Proteomes" id="UP001219933"/>
    </source>
</evidence>
<dbReference type="PANTHER" id="PTHR38698">
    <property type="entry name" value="EXPRESSED PROTEIN"/>
    <property type="match status" value="1"/>
</dbReference>
<feature type="compositionally biased region" description="Acidic residues" evidence="1">
    <location>
        <begin position="151"/>
        <end position="169"/>
    </location>
</feature>
<feature type="region of interest" description="Disordered" evidence="1">
    <location>
        <begin position="292"/>
        <end position="328"/>
    </location>
</feature>
<gene>
    <name evidence="2" type="ORF">MCUN1_001692</name>
</gene>
<proteinExistence type="predicted"/>
<dbReference type="AlphaFoldDB" id="A0AAF0EQ84"/>
<reference evidence="2" key="1">
    <citation type="submission" date="2023-03" db="EMBL/GenBank/DDBJ databases">
        <title>Mating type loci evolution in Malassezia.</title>
        <authorList>
            <person name="Coelho M.A."/>
        </authorList>
    </citation>
    <scope>NUCLEOTIDE SEQUENCE</scope>
    <source>
        <strain evidence="2">CBS 11721</strain>
    </source>
</reference>
<dbReference type="Pfam" id="PF17104">
    <property type="entry name" value="YBL010C_LAA2"/>
    <property type="match status" value="1"/>
</dbReference>
<organism evidence="2 3">
    <name type="scientific">Malassezia cuniculi</name>
    <dbReference type="NCBI Taxonomy" id="948313"/>
    <lineage>
        <taxon>Eukaryota</taxon>
        <taxon>Fungi</taxon>
        <taxon>Dikarya</taxon>
        <taxon>Basidiomycota</taxon>
        <taxon>Ustilaginomycotina</taxon>
        <taxon>Malasseziomycetes</taxon>
        <taxon>Malasseziales</taxon>
        <taxon>Malasseziaceae</taxon>
        <taxon>Malassezia</taxon>
    </lineage>
</organism>
<dbReference type="Proteomes" id="UP001219933">
    <property type="component" value="Chromosome 2"/>
</dbReference>
<dbReference type="EMBL" id="CP119878">
    <property type="protein sequence ID" value="WFD34848.1"/>
    <property type="molecule type" value="Genomic_DNA"/>
</dbReference>
<feature type="compositionally biased region" description="Basic and acidic residues" evidence="1">
    <location>
        <begin position="74"/>
        <end position="83"/>
    </location>
</feature>
<feature type="compositionally biased region" description="Polar residues" evidence="1">
    <location>
        <begin position="426"/>
        <end position="437"/>
    </location>
</feature>
<dbReference type="PANTHER" id="PTHR38698:SF1">
    <property type="entry name" value="FUNGAL PROTEIN"/>
    <property type="match status" value="1"/>
</dbReference>
<feature type="region of interest" description="Disordered" evidence="1">
    <location>
        <begin position="1"/>
        <end position="186"/>
    </location>
</feature>
<evidence type="ECO:0000256" key="1">
    <source>
        <dbReference type="SAM" id="MobiDB-lite"/>
    </source>
</evidence>
<accession>A0AAF0EQ84</accession>
<feature type="compositionally biased region" description="Polar residues" evidence="1">
    <location>
        <begin position="84"/>
        <end position="95"/>
    </location>
</feature>
<feature type="compositionally biased region" description="Polar residues" evidence="1">
    <location>
        <begin position="125"/>
        <end position="145"/>
    </location>
</feature>
<sequence length="437" mass="47339">MAEHIPDAPRDVQPGAYSVDVDAGIETASDTSQEHFSAAQSEAADWADADWADVQEERSADDPAKSQNAQSADTDSHAADETAHTVTLDDNNCLPSDSRPADTHTEPSSQHSINDAADPDEQRADSNTPEALRGNSTESTQNDTQAAAAADDFDDDFGDFEEGEAEIEEQPTPTPAPATLPEPSAKPIDIEASIDVLTTQMQLLLPPEFGPNAPGLGQDDIRQVEGASQVLVTESSRTLFRELHVEDAPPALPLNWKRSQTRRQQLIALGVPINLDEVQQKELPPLELHIEPTQAPEPENPQSATPVAAEKPAPAVPQERQADRRRRELGVDVPVVDAERIKQVTALTEEDLKLQSLPALRNLVKELQTLSAQTTELLAYHLMLRDMFSADSETYNAMIKDLVAGASSRVANRRRGSLNFIGRSNRPGTSSGRSTPS</sequence>
<feature type="compositionally biased region" description="Acidic residues" evidence="1">
    <location>
        <begin position="45"/>
        <end position="54"/>
    </location>
</feature>
<dbReference type="InterPro" id="IPR031355">
    <property type="entry name" value="YBL010C/LAA2-like"/>
</dbReference>
<feature type="region of interest" description="Disordered" evidence="1">
    <location>
        <begin position="417"/>
        <end position="437"/>
    </location>
</feature>
<keyword evidence="3" id="KW-1185">Reference proteome</keyword>
<feature type="compositionally biased region" description="Basic and acidic residues" evidence="1">
    <location>
        <begin position="55"/>
        <end position="64"/>
    </location>
</feature>
<evidence type="ECO:0000313" key="2">
    <source>
        <dbReference type="EMBL" id="WFD34848.1"/>
    </source>
</evidence>